<dbReference type="InterPro" id="IPR042099">
    <property type="entry name" value="ANL_N_sf"/>
</dbReference>
<dbReference type="RefSeq" id="WP_196147600.1">
    <property type="nucleotide sequence ID" value="NZ_JADMLG010000001.1"/>
</dbReference>
<gene>
    <name evidence="2" type="ORF">IT779_03390</name>
</gene>
<name>A0A931N2B2_9NOCA</name>
<dbReference type="PANTHER" id="PTHR43767">
    <property type="entry name" value="LONG-CHAIN-FATTY-ACID--COA LIGASE"/>
    <property type="match status" value="1"/>
</dbReference>
<evidence type="ECO:0000259" key="1">
    <source>
        <dbReference type="Pfam" id="PF00501"/>
    </source>
</evidence>
<dbReference type="Gene3D" id="3.40.50.12780">
    <property type="entry name" value="N-terminal domain of ligase-like"/>
    <property type="match status" value="1"/>
</dbReference>
<dbReference type="Pfam" id="PF00501">
    <property type="entry name" value="AMP-binding"/>
    <property type="match status" value="1"/>
</dbReference>
<dbReference type="SUPFAM" id="SSF56801">
    <property type="entry name" value="Acetyl-CoA synthetase-like"/>
    <property type="match status" value="1"/>
</dbReference>
<dbReference type="Proteomes" id="UP000655751">
    <property type="component" value="Unassembled WGS sequence"/>
</dbReference>
<keyword evidence="3" id="KW-1185">Reference proteome</keyword>
<dbReference type="PANTHER" id="PTHR43767:SF1">
    <property type="entry name" value="NONRIBOSOMAL PEPTIDE SYNTHASE PES1 (EUROFUNG)-RELATED"/>
    <property type="match status" value="1"/>
</dbReference>
<organism evidence="2 3">
    <name type="scientific">Nocardia bovistercoris</name>
    <dbReference type="NCBI Taxonomy" id="2785916"/>
    <lineage>
        <taxon>Bacteria</taxon>
        <taxon>Bacillati</taxon>
        <taxon>Actinomycetota</taxon>
        <taxon>Actinomycetes</taxon>
        <taxon>Mycobacteriales</taxon>
        <taxon>Nocardiaceae</taxon>
        <taxon>Nocardia</taxon>
    </lineage>
</organism>
<feature type="domain" description="AMP-dependent synthetase/ligase" evidence="1">
    <location>
        <begin position="9"/>
        <end position="374"/>
    </location>
</feature>
<evidence type="ECO:0000313" key="2">
    <source>
        <dbReference type="EMBL" id="MBH0775328.1"/>
    </source>
</evidence>
<dbReference type="InterPro" id="IPR000873">
    <property type="entry name" value="AMP-dep_synth/lig_dom"/>
</dbReference>
<sequence length="513" mass="55224">MAYNFADLFEHSVDAMPDRIALVEDGRRVTFAELDRRANQLAHHLATLGVGSGTHVGYQMHNSIETVETLIACFKLAAVPINVDCRRGVGELADLYADADLEVLIYHAGYGPRVRAALDLVGSVRHTLCVDDGFATAWPPAGTACYHRVVAEAPTRRPFTHRGGDDLVLIYTAGAEPKGVMWRQEDLWRAFGGGIDFCTGERVTDEYQQSRIAARTQPSTWFVLPPLTDAAAMMPTFAALWTGNAVMFTPRFDPAAIWRTVVRDRPQVLVLTGDAMVGPLVDSYRACPVDASSLVAIAAGTALHSEAGKAALLALFPHAVVAEAIGSADTDFGHVGFAQTEAGSAPEAKVRPGSGAIVVDEDGRRVPDGVEGWLAQTDAVPMGYYKGVVQSDTLFRTVDGVHVVITRHRARVADGGAIVVTGEAGRPDRMPPPREPSAGVSVVDAGYARPAHEVAVTVPARFAPFESAALREHVRRSAGYEPPAKIWVAEVIVSVPGPYRFANEYRTRRIADR</sequence>
<reference evidence="2" key="1">
    <citation type="submission" date="2020-11" db="EMBL/GenBank/DDBJ databases">
        <title>Nocardia NEAU-351.nov., a novel actinomycete isolated from the cow dung.</title>
        <authorList>
            <person name="Zhang X."/>
        </authorList>
    </citation>
    <scope>NUCLEOTIDE SEQUENCE</scope>
    <source>
        <strain evidence="2">NEAU-351</strain>
    </source>
</reference>
<accession>A0A931N2B2</accession>
<comment type="caution">
    <text evidence="2">The sequence shown here is derived from an EMBL/GenBank/DDBJ whole genome shotgun (WGS) entry which is preliminary data.</text>
</comment>
<evidence type="ECO:0000313" key="3">
    <source>
        <dbReference type="Proteomes" id="UP000655751"/>
    </source>
</evidence>
<proteinExistence type="predicted"/>
<dbReference type="AlphaFoldDB" id="A0A931N2B2"/>
<protein>
    <submittedName>
        <fullName evidence="2">AMP-binding protein</fullName>
    </submittedName>
</protein>
<dbReference type="InterPro" id="IPR050237">
    <property type="entry name" value="ATP-dep_AMP-bd_enzyme"/>
</dbReference>
<dbReference type="EMBL" id="JADMLG010000001">
    <property type="protein sequence ID" value="MBH0775328.1"/>
    <property type="molecule type" value="Genomic_DNA"/>
</dbReference>